<dbReference type="InterPro" id="IPR011049">
    <property type="entry name" value="Serralysin-like_metalloprot_C"/>
</dbReference>
<dbReference type="InterPro" id="IPR001254">
    <property type="entry name" value="Trypsin_dom"/>
</dbReference>
<geneLocation type="plasmid" evidence="8 9">
    <name>unnamed 2</name>
</geneLocation>
<evidence type="ECO:0000313" key="9">
    <source>
        <dbReference type="Proteomes" id="UP000076066"/>
    </source>
</evidence>
<keyword evidence="2 6" id="KW-0645">Protease</keyword>
<dbReference type="PRINTS" id="PR00839">
    <property type="entry name" value="V8PROTEASE"/>
</dbReference>
<protein>
    <recommendedName>
        <fullName evidence="6">Serine protease</fullName>
        <ecNumber evidence="6">3.4.21.-</ecNumber>
    </recommendedName>
</protein>
<evidence type="ECO:0000256" key="4">
    <source>
        <dbReference type="ARBA" id="ARBA00022801"/>
    </source>
</evidence>
<dbReference type="InterPro" id="IPR018114">
    <property type="entry name" value="TRYPSIN_HIS"/>
</dbReference>
<dbReference type="PANTHER" id="PTHR15462:SF8">
    <property type="entry name" value="SERINE PROTEASE"/>
    <property type="match status" value="1"/>
</dbReference>
<reference evidence="8 9" key="1">
    <citation type="submission" date="2016-02" db="EMBL/GenBank/DDBJ databases">
        <title>Complete Genome of H5569, the type strain of the newly described species Haematospirillium jordaniae.</title>
        <authorList>
            <person name="Nicholson A.C."/>
            <person name="Humrighouse B.W."/>
            <person name="Loparov V."/>
            <person name="McQuiston J.R."/>
        </authorList>
    </citation>
    <scope>NUCLEOTIDE SEQUENCE [LARGE SCALE GENOMIC DNA]</scope>
    <source>
        <strain evidence="8 9">H5569</strain>
        <plasmid evidence="9">Plasmid unnamed 2</plasmid>
    </source>
</reference>
<evidence type="ECO:0000259" key="7">
    <source>
        <dbReference type="Pfam" id="PF00089"/>
    </source>
</evidence>
<dbReference type="EC" id="3.4.21.-" evidence="6"/>
<dbReference type="GO" id="GO:0004252">
    <property type="term" value="F:serine-type endopeptidase activity"/>
    <property type="evidence" value="ECO:0007669"/>
    <property type="project" value="InterPro"/>
</dbReference>
<dbReference type="RefSeq" id="WP_066137120.1">
    <property type="nucleotide sequence ID" value="NZ_JAAVSS010000013.1"/>
</dbReference>
<keyword evidence="5 6" id="KW-0720">Serine protease</keyword>
<dbReference type="Pfam" id="PF00353">
    <property type="entry name" value="HemolysinCabind"/>
    <property type="match status" value="1"/>
</dbReference>
<dbReference type="AlphaFoldDB" id="A0A143DGW4"/>
<evidence type="ECO:0000256" key="3">
    <source>
        <dbReference type="ARBA" id="ARBA00022729"/>
    </source>
</evidence>
<proteinExistence type="inferred from homology"/>
<dbReference type="SUPFAM" id="SSF50494">
    <property type="entry name" value="Trypsin-like serine proteases"/>
    <property type="match status" value="1"/>
</dbReference>
<dbReference type="PANTHER" id="PTHR15462">
    <property type="entry name" value="SERINE PROTEASE"/>
    <property type="match status" value="1"/>
</dbReference>
<keyword evidence="8" id="KW-0614">Plasmid</keyword>
<dbReference type="InterPro" id="IPR008256">
    <property type="entry name" value="Peptidase_S1B"/>
</dbReference>
<feature type="domain" description="Peptidase S1" evidence="7">
    <location>
        <begin position="22"/>
        <end position="216"/>
    </location>
</feature>
<dbReference type="InterPro" id="IPR043504">
    <property type="entry name" value="Peptidase_S1_PA_chymotrypsin"/>
</dbReference>
<evidence type="ECO:0000256" key="1">
    <source>
        <dbReference type="ARBA" id="ARBA00008764"/>
    </source>
</evidence>
<dbReference type="GO" id="GO:0005509">
    <property type="term" value="F:calcium ion binding"/>
    <property type="evidence" value="ECO:0007669"/>
    <property type="project" value="InterPro"/>
</dbReference>
<dbReference type="Proteomes" id="UP000076066">
    <property type="component" value="Plasmid unnamed 2"/>
</dbReference>
<comment type="similarity">
    <text evidence="1 6">Belongs to the peptidase S1B family.</text>
</comment>
<dbReference type="SUPFAM" id="SSF51120">
    <property type="entry name" value="beta-Roll"/>
    <property type="match status" value="1"/>
</dbReference>
<dbReference type="Pfam" id="PF00089">
    <property type="entry name" value="Trypsin"/>
    <property type="match status" value="1"/>
</dbReference>
<dbReference type="Gene3D" id="2.150.10.10">
    <property type="entry name" value="Serralysin-like metalloprotease, C-terminal"/>
    <property type="match status" value="1"/>
</dbReference>
<evidence type="ECO:0000313" key="8">
    <source>
        <dbReference type="EMBL" id="AMW35809.1"/>
    </source>
</evidence>
<dbReference type="InterPro" id="IPR009003">
    <property type="entry name" value="Peptidase_S1_PA"/>
</dbReference>
<dbReference type="KEGG" id="hjo:AY555_10555"/>
<keyword evidence="4 6" id="KW-0378">Hydrolase</keyword>
<gene>
    <name evidence="8" type="ORF">AY555_10555</name>
</gene>
<dbReference type="OrthoDB" id="7366332at2"/>
<dbReference type="InterPro" id="IPR050966">
    <property type="entry name" value="Glutamyl_endopeptidase"/>
</dbReference>
<evidence type="ECO:0000256" key="2">
    <source>
        <dbReference type="ARBA" id="ARBA00022670"/>
    </source>
</evidence>
<dbReference type="InterPro" id="IPR018247">
    <property type="entry name" value="EF_Hand_1_Ca_BS"/>
</dbReference>
<name>A0A143DGW4_9PROT</name>
<keyword evidence="3" id="KW-0732">Signal</keyword>
<dbReference type="PROSITE" id="PS00134">
    <property type="entry name" value="TRYPSIN_HIS"/>
    <property type="match status" value="1"/>
</dbReference>
<dbReference type="GO" id="GO:0006508">
    <property type="term" value="P:proteolysis"/>
    <property type="evidence" value="ECO:0007669"/>
    <property type="project" value="UniProtKB-KW"/>
</dbReference>
<organism evidence="8 9">
    <name type="scientific">Haematospirillum jordaniae</name>
    <dbReference type="NCBI Taxonomy" id="1549855"/>
    <lineage>
        <taxon>Bacteria</taxon>
        <taxon>Pseudomonadati</taxon>
        <taxon>Pseudomonadota</taxon>
        <taxon>Alphaproteobacteria</taxon>
        <taxon>Rhodospirillales</taxon>
        <taxon>Novispirillaceae</taxon>
        <taxon>Haematospirillum</taxon>
    </lineage>
</organism>
<dbReference type="EMBL" id="CP014527">
    <property type="protein sequence ID" value="AMW35809.1"/>
    <property type="molecule type" value="Genomic_DNA"/>
</dbReference>
<evidence type="ECO:0000256" key="6">
    <source>
        <dbReference type="RuleBase" id="RU004296"/>
    </source>
</evidence>
<dbReference type="Gene3D" id="2.40.10.10">
    <property type="entry name" value="Trypsin-like serine proteases"/>
    <property type="match status" value="2"/>
</dbReference>
<sequence length="438" mass="47206">MLGENKSGEVEMSRVYNTTDAPWKSVVFVYSKWPGGVAATGSGVIVGDNDVLTAAHCVYRGELGYATEVRVAPGYDTGRAPLGFFKASSVQSNRVDDDGDGRMGYEEMRRDVAILGFEQKVSSVGDTMKMDHTFYQGLTHVTGFPDVYHGEMIDNVAKASYNFATSFININEHAVYPGNSGGPLWRGSDDDPHVVGVVSTRMAAADIGTNFRSIKNWMEGNNYSTYKDAGQPDRVIFVNKSDARVIRGTDGSDIIAGTSGSDAIYGSDGDDVFHASHGFDLVVGGQGFDSIAIAVPLSDVQVTNFGLGIRIDTPEGKIVAFDIERLVFVDTSLEITSDPTVMASMNIGFDADFYLQQNPDVSASGIDPWAHFQAQGWMEGRDPNPLFDVAWYVEQNPQLVEAGLDPVTHYLETGIYQGASPSPAISTAALFSMGNELA</sequence>
<dbReference type="PROSITE" id="PS00018">
    <property type="entry name" value="EF_HAND_1"/>
    <property type="match status" value="1"/>
</dbReference>
<evidence type="ECO:0000256" key="5">
    <source>
        <dbReference type="ARBA" id="ARBA00022825"/>
    </source>
</evidence>
<accession>A0A143DGW4</accession>
<keyword evidence="9" id="KW-1185">Reference proteome</keyword>
<dbReference type="InterPro" id="IPR001343">
    <property type="entry name" value="Hemolysn_Ca-bd"/>
</dbReference>